<proteinExistence type="predicted"/>
<protein>
    <submittedName>
        <fullName evidence="3">Clp protease ClpS</fullName>
    </submittedName>
</protein>
<gene>
    <name evidence="3" type="ORF">CK503_05025</name>
</gene>
<keyword evidence="3" id="KW-0645">Protease</keyword>
<dbReference type="AlphaFoldDB" id="A0A2A2GAR8"/>
<feature type="compositionally biased region" description="Acidic residues" evidence="1">
    <location>
        <begin position="19"/>
        <end position="37"/>
    </location>
</feature>
<dbReference type="GO" id="GO:0030163">
    <property type="term" value="P:protein catabolic process"/>
    <property type="evidence" value="ECO:0007669"/>
    <property type="project" value="InterPro"/>
</dbReference>
<keyword evidence="4" id="KW-1185">Reference proteome</keyword>
<dbReference type="Gene3D" id="3.30.1390.10">
    <property type="match status" value="1"/>
</dbReference>
<dbReference type="GO" id="GO:0008233">
    <property type="term" value="F:peptidase activity"/>
    <property type="evidence" value="ECO:0007669"/>
    <property type="project" value="UniProtKB-KW"/>
</dbReference>
<dbReference type="Pfam" id="PF02617">
    <property type="entry name" value="ClpS"/>
    <property type="match status" value="1"/>
</dbReference>
<dbReference type="InterPro" id="IPR003769">
    <property type="entry name" value="ClpS_core"/>
</dbReference>
<evidence type="ECO:0000313" key="3">
    <source>
        <dbReference type="EMBL" id="PAU94836.1"/>
    </source>
</evidence>
<dbReference type="RefSeq" id="WP_095605703.1">
    <property type="nucleotide sequence ID" value="NZ_NSKE01000003.1"/>
</dbReference>
<dbReference type="SUPFAM" id="SSF54736">
    <property type="entry name" value="ClpS-like"/>
    <property type="match status" value="1"/>
</dbReference>
<evidence type="ECO:0000259" key="2">
    <source>
        <dbReference type="Pfam" id="PF02617"/>
    </source>
</evidence>
<accession>A0A2A2GAR8</accession>
<sequence>MNYLPFSLLGSESGGQEQEAPDIDVDVLEKEQEDDEEKSPWRVILFDDDIHTFDEVIGQLIKALGCTQDHAEELTYKVHNEGKAEVYKGSFEDCFEVNGVLKEIQLVTEIKG</sequence>
<comment type="caution">
    <text evidence="3">The sequence shown here is derived from an EMBL/GenBank/DDBJ whole genome shotgun (WGS) entry which is preliminary data.</text>
</comment>
<feature type="domain" description="Adaptor protein ClpS core" evidence="2">
    <location>
        <begin position="37"/>
        <end position="95"/>
    </location>
</feature>
<dbReference type="OrthoDB" id="598046at2"/>
<evidence type="ECO:0000256" key="1">
    <source>
        <dbReference type="SAM" id="MobiDB-lite"/>
    </source>
</evidence>
<dbReference type="EMBL" id="NSKE01000003">
    <property type="protein sequence ID" value="PAU94836.1"/>
    <property type="molecule type" value="Genomic_DNA"/>
</dbReference>
<organism evidence="3 4">
    <name type="scientific">Fodinibius salipaludis</name>
    <dbReference type="NCBI Taxonomy" id="2032627"/>
    <lineage>
        <taxon>Bacteria</taxon>
        <taxon>Pseudomonadati</taxon>
        <taxon>Balneolota</taxon>
        <taxon>Balneolia</taxon>
        <taxon>Balneolales</taxon>
        <taxon>Balneolaceae</taxon>
        <taxon>Fodinibius</taxon>
    </lineage>
</organism>
<dbReference type="InterPro" id="IPR014719">
    <property type="entry name" value="Ribosomal_bL12_C/ClpS-like"/>
</dbReference>
<keyword evidence="3" id="KW-0378">Hydrolase</keyword>
<reference evidence="3 4" key="1">
    <citation type="submission" date="2017-08" db="EMBL/GenBank/DDBJ databases">
        <title>Aliifodinibius alkalisoli sp. nov., isolated from saline alkaline soil.</title>
        <authorList>
            <person name="Liu D."/>
            <person name="Zhang G."/>
        </authorList>
    </citation>
    <scope>NUCLEOTIDE SEQUENCE [LARGE SCALE GENOMIC DNA]</scope>
    <source>
        <strain evidence="3 4">WN023</strain>
    </source>
</reference>
<feature type="region of interest" description="Disordered" evidence="1">
    <location>
        <begin position="1"/>
        <end position="37"/>
    </location>
</feature>
<dbReference type="GO" id="GO:0006508">
    <property type="term" value="P:proteolysis"/>
    <property type="evidence" value="ECO:0007669"/>
    <property type="project" value="UniProtKB-KW"/>
</dbReference>
<name>A0A2A2GAR8_9BACT</name>
<dbReference type="Proteomes" id="UP000218831">
    <property type="component" value="Unassembled WGS sequence"/>
</dbReference>
<evidence type="ECO:0000313" key="4">
    <source>
        <dbReference type="Proteomes" id="UP000218831"/>
    </source>
</evidence>